<accession>A0A919JHX6</accession>
<feature type="region of interest" description="Disordered" evidence="1">
    <location>
        <begin position="64"/>
        <end position="100"/>
    </location>
</feature>
<feature type="transmembrane region" description="Helical" evidence="2">
    <location>
        <begin position="39"/>
        <end position="60"/>
    </location>
</feature>
<keyword evidence="2" id="KW-0472">Membrane</keyword>
<evidence type="ECO:0000256" key="1">
    <source>
        <dbReference type="SAM" id="MobiDB-lite"/>
    </source>
</evidence>
<organism evidence="3 4">
    <name type="scientific">Actinoplanes nipponensis</name>
    <dbReference type="NCBI Taxonomy" id="135950"/>
    <lineage>
        <taxon>Bacteria</taxon>
        <taxon>Bacillati</taxon>
        <taxon>Actinomycetota</taxon>
        <taxon>Actinomycetes</taxon>
        <taxon>Micromonosporales</taxon>
        <taxon>Micromonosporaceae</taxon>
        <taxon>Actinoplanes</taxon>
    </lineage>
</organism>
<keyword evidence="2" id="KW-1133">Transmembrane helix</keyword>
<protein>
    <submittedName>
        <fullName evidence="3">Uncharacterized protein</fullName>
    </submittedName>
</protein>
<dbReference type="AlphaFoldDB" id="A0A919JHX6"/>
<evidence type="ECO:0000313" key="4">
    <source>
        <dbReference type="Proteomes" id="UP000647172"/>
    </source>
</evidence>
<evidence type="ECO:0000256" key="2">
    <source>
        <dbReference type="SAM" id="Phobius"/>
    </source>
</evidence>
<feature type="compositionally biased region" description="Basic and acidic residues" evidence="1">
    <location>
        <begin position="90"/>
        <end position="100"/>
    </location>
</feature>
<evidence type="ECO:0000313" key="3">
    <source>
        <dbReference type="EMBL" id="GIE51058.1"/>
    </source>
</evidence>
<name>A0A919JHX6_9ACTN</name>
<dbReference type="RefSeq" id="WP_203771270.1">
    <property type="nucleotide sequence ID" value="NZ_BAAAYJ010000039.1"/>
</dbReference>
<feature type="compositionally biased region" description="Low complexity" evidence="1">
    <location>
        <begin position="68"/>
        <end position="89"/>
    </location>
</feature>
<gene>
    <name evidence="3" type="ORF">Ani05nite_45920</name>
</gene>
<proteinExistence type="predicted"/>
<keyword evidence="2" id="KW-0812">Transmembrane</keyword>
<dbReference type="InterPro" id="IPR006311">
    <property type="entry name" value="TAT_signal"/>
</dbReference>
<dbReference type="Proteomes" id="UP000647172">
    <property type="component" value="Unassembled WGS sequence"/>
</dbReference>
<dbReference type="PROSITE" id="PS51318">
    <property type="entry name" value="TAT"/>
    <property type="match status" value="1"/>
</dbReference>
<sequence length="214" mass="22418">MATTEELRMAMNDLAAGTESLSSAALLRAGKRHRTRRRLLVAAGAAAAVLAVVGVASLVAGRPGGGQSAPVAAAESPVAPASPSVPGPSRADRFAFGPEKETEPGVFTTVITDRRLPDGATDQAQLDLMRIPGETELGPAGADADTRIRTLTVAGAEVRLEEEQADVGWNRQLEWIAGGTRYVLAANAYSTDAGTPYGATEDDLRWLVERTIKR</sequence>
<comment type="caution">
    <text evidence="3">The sequence shown here is derived from an EMBL/GenBank/DDBJ whole genome shotgun (WGS) entry which is preliminary data.</text>
</comment>
<reference evidence="3" key="1">
    <citation type="submission" date="2021-01" db="EMBL/GenBank/DDBJ databases">
        <title>Whole genome shotgun sequence of Actinoplanes nipponensis NBRC 14063.</title>
        <authorList>
            <person name="Komaki H."/>
            <person name="Tamura T."/>
        </authorList>
    </citation>
    <scope>NUCLEOTIDE SEQUENCE</scope>
    <source>
        <strain evidence="3">NBRC 14063</strain>
    </source>
</reference>
<dbReference type="EMBL" id="BOMQ01000054">
    <property type="protein sequence ID" value="GIE51058.1"/>
    <property type="molecule type" value="Genomic_DNA"/>
</dbReference>
<keyword evidence="4" id="KW-1185">Reference proteome</keyword>